<dbReference type="InterPro" id="IPR036388">
    <property type="entry name" value="WH-like_DNA-bd_sf"/>
</dbReference>
<dbReference type="Gene3D" id="2.60.120.10">
    <property type="entry name" value="Jelly Rolls"/>
    <property type="match status" value="1"/>
</dbReference>
<dbReference type="Pfam" id="PF13545">
    <property type="entry name" value="HTH_Crp_2"/>
    <property type="match status" value="1"/>
</dbReference>
<dbReference type="SUPFAM" id="SSF51206">
    <property type="entry name" value="cAMP-binding domain-like"/>
    <property type="match status" value="1"/>
</dbReference>
<evidence type="ECO:0000256" key="1">
    <source>
        <dbReference type="ARBA" id="ARBA00023015"/>
    </source>
</evidence>
<dbReference type="GO" id="GO:0003700">
    <property type="term" value="F:DNA-binding transcription factor activity"/>
    <property type="evidence" value="ECO:0007669"/>
    <property type="project" value="TreeGrafter"/>
</dbReference>
<evidence type="ECO:0000259" key="4">
    <source>
        <dbReference type="PROSITE" id="PS51063"/>
    </source>
</evidence>
<dbReference type="InterPro" id="IPR000595">
    <property type="entry name" value="cNMP-bd_dom"/>
</dbReference>
<dbReference type="CDD" id="cd00038">
    <property type="entry name" value="CAP_ED"/>
    <property type="match status" value="1"/>
</dbReference>
<dbReference type="PATRIC" id="fig|1125699.3.peg.141"/>
<feature type="domain" description="HTH crp-type" evidence="4">
    <location>
        <begin position="162"/>
        <end position="228"/>
    </location>
</feature>
<protein>
    <recommendedName>
        <fullName evidence="4">HTH crp-type domain-containing protein</fullName>
    </recommendedName>
</protein>
<dbReference type="SUPFAM" id="SSF46785">
    <property type="entry name" value="Winged helix' DNA-binding domain"/>
    <property type="match status" value="1"/>
</dbReference>
<dbReference type="eggNOG" id="COG0664">
    <property type="taxonomic scope" value="Bacteria"/>
</dbReference>
<accession>S3KIV6</accession>
<keyword evidence="2" id="KW-0238">DNA-binding</keyword>
<comment type="caution">
    <text evidence="5">The sequence shown here is derived from an EMBL/GenBank/DDBJ whole genome shotgun (WGS) entry which is preliminary data.</text>
</comment>
<reference evidence="5 6" key="1">
    <citation type="submission" date="2013-04" db="EMBL/GenBank/DDBJ databases">
        <title>The Genome Sequence of Treponema maltophilum ATCC 51939.</title>
        <authorList>
            <consortium name="The Broad Institute Genomics Platform"/>
            <person name="Earl A."/>
            <person name="Ward D."/>
            <person name="Feldgarden M."/>
            <person name="Gevers D."/>
            <person name="Leonetti C."/>
            <person name="Blanton J.M."/>
            <person name="Dewhirst F.E."/>
            <person name="Izard J."/>
            <person name="Walker B."/>
            <person name="Young S."/>
            <person name="Zeng Q."/>
            <person name="Gargeya S."/>
            <person name="Fitzgerald M."/>
            <person name="Haas B."/>
            <person name="Abouelleil A."/>
            <person name="Allen A.W."/>
            <person name="Alvarado L."/>
            <person name="Arachchi H.M."/>
            <person name="Berlin A.M."/>
            <person name="Chapman S.B."/>
            <person name="Gainer-Dewar J."/>
            <person name="Goldberg J."/>
            <person name="Griggs A."/>
            <person name="Gujja S."/>
            <person name="Hansen M."/>
            <person name="Howarth C."/>
            <person name="Imamovic A."/>
            <person name="Ireland A."/>
            <person name="Larimer J."/>
            <person name="McCowan C."/>
            <person name="Murphy C."/>
            <person name="Pearson M."/>
            <person name="Poon T.W."/>
            <person name="Priest M."/>
            <person name="Roberts A."/>
            <person name="Saif S."/>
            <person name="Shea T."/>
            <person name="Sisk P."/>
            <person name="Sykes S."/>
            <person name="Wortman J."/>
            <person name="Nusbaum C."/>
            <person name="Birren B."/>
        </authorList>
    </citation>
    <scope>NUCLEOTIDE SEQUENCE [LARGE SCALE GENOMIC DNA]</scope>
    <source>
        <strain evidence="5 6">ATCC 51939</strain>
    </source>
</reference>
<dbReference type="InterPro" id="IPR036390">
    <property type="entry name" value="WH_DNA-bd_sf"/>
</dbReference>
<keyword evidence="6" id="KW-1185">Reference proteome</keyword>
<dbReference type="GO" id="GO:0003677">
    <property type="term" value="F:DNA binding"/>
    <property type="evidence" value="ECO:0007669"/>
    <property type="project" value="UniProtKB-KW"/>
</dbReference>
<dbReference type="Proteomes" id="UP000014541">
    <property type="component" value="Unassembled WGS sequence"/>
</dbReference>
<dbReference type="STRING" id="1125699.HMPREF9194_00141"/>
<gene>
    <name evidence="5" type="ORF">HMPREF9194_00141</name>
</gene>
<dbReference type="PROSITE" id="PS51063">
    <property type="entry name" value="HTH_CRP_2"/>
    <property type="match status" value="1"/>
</dbReference>
<dbReference type="PANTHER" id="PTHR24567:SF74">
    <property type="entry name" value="HTH-TYPE TRANSCRIPTIONAL REGULATOR ARCR"/>
    <property type="match status" value="1"/>
</dbReference>
<evidence type="ECO:0000313" key="5">
    <source>
        <dbReference type="EMBL" id="EPF32152.1"/>
    </source>
</evidence>
<keyword evidence="1" id="KW-0805">Transcription regulation</keyword>
<dbReference type="HOGENOM" id="CLU_075053_7_2_12"/>
<dbReference type="AlphaFoldDB" id="S3KIV6"/>
<organism evidence="5 6">
    <name type="scientific">Treponema maltophilum ATCC 51939</name>
    <dbReference type="NCBI Taxonomy" id="1125699"/>
    <lineage>
        <taxon>Bacteria</taxon>
        <taxon>Pseudomonadati</taxon>
        <taxon>Spirochaetota</taxon>
        <taxon>Spirochaetia</taxon>
        <taxon>Spirochaetales</taxon>
        <taxon>Treponemataceae</taxon>
        <taxon>Treponema</taxon>
    </lineage>
</organism>
<evidence type="ECO:0000256" key="2">
    <source>
        <dbReference type="ARBA" id="ARBA00023125"/>
    </source>
</evidence>
<dbReference type="SMART" id="SM00419">
    <property type="entry name" value="HTH_CRP"/>
    <property type="match status" value="1"/>
</dbReference>
<dbReference type="EMBL" id="ATFF01000002">
    <property type="protein sequence ID" value="EPF32152.1"/>
    <property type="molecule type" value="Genomic_DNA"/>
</dbReference>
<dbReference type="PRINTS" id="PR00034">
    <property type="entry name" value="HTHCRP"/>
</dbReference>
<sequence length="240" mass="27633">MLNVVQKPGCLYNKSMEARFEDYFPPWKGLSEEQRKQLERQAVFTDVPKGRILHDGNADCIGVITVFEGQLRAYITSNEGKEVTLFRLFNRDICLLSASCMLADIQFEITLEAEKDTAFWLIPADVYRKIMQESAALANYTNSIMASRFSDVMWLVEQMIFKSMDERLALFLLDESDLESTDNLQITHERIAHHLGSAREVISRLLQYFQNEGAVELKRGGIVLTNKALLESRLKKERNR</sequence>
<dbReference type="GO" id="GO:0005829">
    <property type="term" value="C:cytosol"/>
    <property type="evidence" value="ECO:0007669"/>
    <property type="project" value="TreeGrafter"/>
</dbReference>
<keyword evidence="3" id="KW-0804">Transcription</keyword>
<name>S3KIV6_TREMA</name>
<evidence type="ECO:0000256" key="3">
    <source>
        <dbReference type="ARBA" id="ARBA00023163"/>
    </source>
</evidence>
<dbReference type="PANTHER" id="PTHR24567">
    <property type="entry name" value="CRP FAMILY TRANSCRIPTIONAL REGULATORY PROTEIN"/>
    <property type="match status" value="1"/>
</dbReference>
<dbReference type="InterPro" id="IPR050397">
    <property type="entry name" value="Env_Response_Regulators"/>
</dbReference>
<dbReference type="InterPro" id="IPR018490">
    <property type="entry name" value="cNMP-bd_dom_sf"/>
</dbReference>
<dbReference type="Gene3D" id="1.10.10.10">
    <property type="entry name" value="Winged helix-like DNA-binding domain superfamily/Winged helix DNA-binding domain"/>
    <property type="match status" value="1"/>
</dbReference>
<proteinExistence type="predicted"/>
<dbReference type="InterPro" id="IPR014710">
    <property type="entry name" value="RmlC-like_jellyroll"/>
</dbReference>
<dbReference type="InterPro" id="IPR012318">
    <property type="entry name" value="HTH_CRP"/>
</dbReference>
<evidence type="ECO:0000313" key="6">
    <source>
        <dbReference type="Proteomes" id="UP000014541"/>
    </source>
</evidence>